<evidence type="ECO:0008006" key="8">
    <source>
        <dbReference type="Google" id="ProtNLM"/>
    </source>
</evidence>
<dbReference type="Gene3D" id="3.50.4.10">
    <property type="entry name" value="Hepatocyte Growth Factor"/>
    <property type="match status" value="1"/>
</dbReference>
<protein>
    <recommendedName>
        <fullName evidence="8">F5/8 type C domain-containing protein</fullName>
    </recommendedName>
</protein>
<dbReference type="GeneID" id="119730670"/>
<dbReference type="PROSITE" id="PS01286">
    <property type="entry name" value="FA58C_2"/>
    <property type="match status" value="1"/>
</dbReference>
<dbReference type="OMA" id="FIRIELW"/>
<proteinExistence type="predicted"/>
<feature type="domain" description="F5/8 type C" evidence="3">
    <location>
        <begin position="128"/>
        <end position="281"/>
    </location>
</feature>
<dbReference type="SUPFAM" id="SSF57414">
    <property type="entry name" value="Hairpin loop containing domain-like"/>
    <property type="match status" value="1"/>
</dbReference>
<sequence>MRCAALCLRYRRCMSFNFNAITGDCQLNDSTQQINPTSLQYAVHFSYFERSDQGLIQQEITAHTSLSTSTETPFEASSSSPIDTQSPVVTCPQDTYSYTTDVNVSVSVTWIGWPRATDDADGILGVICQDDAMTTVVSGDEYKAGNTTVTCQASDAAGNAGNCAFLISIVGSWCGQSSGSWLQIDMGRLVKLYGLIVQGRALSLFYVSSFYMSYSNDGLEWTDAKTEDNVKRKFVSGSADGDAMVPVQTASQVMICSRFIRVIPKGYTTGGMCLRLELVGCV</sequence>
<dbReference type="CDD" id="cd01099">
    <property type="entry name" value="PAN_AP_HGF"/>
    <property type="match status" value="1"/>
</dbReference>
<feature type="region of interest" description="Disordered" evidence="2">
    <location>
        <begin position="66"/>
        <end position="85"/>
    </location>
</feature>
<dbReference type="InterPro" id="IPR000421">
    <property type="entry name" value="FA58C"/>
</dbReference>
<evidence type="ECO:0000256" key="1">
    <source>
        <dbReference type="ARBA" id="ARBA00022737"/>
    </source>
</evidence>
<dbReference type="PROSITE" id="PS50948">
    <property type="entry name" value="PAN"/>
    <property type="match status" value="1"/>
</dbReference>
<dbReference type="InterPro" id="IPR008979">
    <property type="entry name" value="Galactose-bd-like_sf"/>
</dbReference>
<feature type="domain" description="HYR" evidence="4">
    <location>
        <begin position="82"/>
        <end position="171"/>
    </location>
</feature>
<accession>A0A914A837</accession>
<dbReference type="Gene3D" id="2.60.120.260">
    <property type="entry name" value="Galactose-binding domain-like"/>
    <property type="match status" value="1"/>
</dbReference>
<evidence type="ECO:0000259" key="5">
    <source>
        <dbReference type="PROSITE" id="PS50948"/>
    </source>
</evidence>
<dbReference type="Pfam" id="PF00024">
    <property type="entry name" value="PAN_1"/>
    <property type="match status" value="1"/>
</dbReference>
<dbReference type="PROSITE" id="PS50825">
    <property type="entry name" value="HYR"/>
    <property type="match status" value="1"/>
</dbReference>
<dbReference type="OrthoDB" id="6084983at2759"/>
<keyword evidence="7" id="KW-1185">Reference proteome</keyword>
<feature type="domain" description="Apple" evidence="5">
    <location>
        <begin position="1"/>
        <end position="52"/>
    </location>
</feature>
<dbReference type="Pfam" id="PF02494">
    <property type="entry name" value="HYR"/>
    <property type="match status" value="1"/>
</dbReference>
<name>A0A914A837_PATMI</name>
<keyword evidence="1" id="KW-0677">Repeat</keyword>
<dbReference type="RefSeq" id="XP_038059589.1">
    <property type="nucleotide sequence ID" value="XM_038203661.1"/>
</dbReference>
<evidence type="ECO:0000259" key="3">
    <source>
        <dbReference type="PROSITE" id="PS50022"/>
    </source>
</evidence>
<dbReference type="AlphaFoldDB" id="A0A914A837"/>
<dbReference type="PROSITE" id="PS50022">
    <property type="entry name" value="FA58C_3"/>
    <property type="match status" value="1"/>
</dbReference>
<evidence type="ECO:0000313" key="7">
    <source>
        <dbReference type="Proteomes" id="UP000887568"/>
    </source>
</evidence>
<dbReference type="EnsemblMetazoa" id="XM_038203661.1">
    <property type="protein sequence ID" value="XP_038059589.1"/>
    <property type="gene ID" value="LOC119730670"/>
</dbReference>
<dbReference type="PANTHER" id="PTHR24543">
    <property type="entry name" value="MULTICOPPER OXIDASE-RELATED"/>
    <property type="match status" value="1"/>
</dbReference>
<dbReference type="InterPro" id="IPR003609">
    <property type="entry name" value="Pan_app"/>
</dbReference>
<dbReference type="InterPro" id="IPR003410">
    <property type="entry name" value="HYR_dom"/>
</dbReference>
<evidence type="ECO:0000313" key="6">
    <source>
        <dbReference type="EnsemblMetazoa" id="XP_038059589.1"/>
    </source>
</evidence>
<evidence type="ECO:0000256" key="2">
    <source>
        <dbReference type="SAM" id="MobiDB-lite"/>
    </source>
</evidence>
<dbReference type="Proteomes" id="UP000887568">
    <property type="component" value="Unplaced"/>
</dbReference>
<evidence type="ECO:0000259" key="4">
    <source>
        <dbReference type="PROSITE" id="PS50825"/>
    </source>
</evidence>
<organism evidence="6 7">
    <name type="scientific">Patiria miniata</name>
    <name type="common">Bat star</name>
    <name type="synonym">Asterina miniata</name>
    <dbReference type="NCBI Taxonomy" id="46514"/>
    <lineage>
        <taxon>Eukaryota</taxon>
        <taxon>Metazoa</taxon>
        <taxon>Echinodermata</taxon>
        <taxon>Eleutherozoa</taxon>
        <taxon>Asterozoa</taxon>
        <taxon>Asteroidea</taxon>
        <taxon>Valvatacea</taxon>
        <taxon>Valvatida</taxon>
        <taxon>Asterinidae</taxon>
        <taxon>Patiria</taxon>
    </lineage>
</organism>
<reference evidence="6" key="1">
    <citation type="submission" date="2022-11" db="UniProtKB">
        <authorList>
            <consortium name="EnsemblMetazoa"/>
        </authorList>
    </citation>
    <scope>IDENTIFICATION</scope>
</reference>
<dbReference type="SUPFAM" id="SSF49785">
    <property type="entry name" value="Galactose-binding domain-like"/>
    <property type="match status" value="1"/>
</dbReference>
<dbReference type="Pfam" id="PF00754">
    <property type="entry name" value="F5_F8_type_C"/>
    <property type="match status" value="1"/>
</dbReference>